<keyword evidence="2" id="KW-1185">Reference proteome</keyword>
<evidence type="ECO:0008006" key="3">
    <source>
        <dbReference type="Google" id="ProtNLM"/>
    </source>
</evidence>
<organism evidence="1 2">
    <name type="scientific">Heliobacterium modesticaldum (strain ATCC 51547 / Ice1)</name>
    <dbReference type="NCBI Taxonomy" id="498761"/>
    <lineage>
        <taxon>Bacteria</taxon>
        <taxon>Bacillati</taxon>
        <taxon>Bacillota</taxon>
        <taxon>Clostridia</taxon>
        <taxon>Eubacteriales</taxon>
        <taxon>Heliobacteriaceae</taxon>
        <taxon>Heliomicrobium</taxon>
    </lineage>
</organism>
<dbReference type="EMBL" id="CP000930">
    <property type="protein sequence ID" value="ABZ83331.1"/>
    <property type="molecule type" value="Genomic_DNA"/>
</dbReference>
<dbReference type="KEGG" id="hmo:HM1_1245"/>
<dbReference type="Proteomes" id="UP000008550">
    <property type="component" value="Chromosome"/>
</dbReference>
<evidence type="ECO:0000313" key="2">
    <source>
        <dbReference type="Proteomes" id="UP000008550"/>
    </source>
</evidence>
<dbReference type="AlphaFoldDB" id="B0TH06"/>
<dbReference type="STRING" id="498761.HM1_1245"/>
<accession>B0TH06</accession>
<gene>
    <name evidence="1" type="ORF">HM1_1245</name>
</gene>
<dbReference type="InterPro" id="IPR036736">
    <property type="entry name" value="ACP-like_sf"/>
</dbReference>
<dbReference type="eggNOG" id="ENOG5033GDJ">
    <property type="taxonomic scope" value="Bacteria"/>
</dbReference>
<protein>
    <recommendedName>
        <fullName evidence="3">Carrier domain-containing protein</fullName>
    </recommendedName>
</protein>
<sequence length="101" mass="11324">MQVERDRIVALIMDVLADVVEDEALPEGFPPKTDWNEQIKIFGRDGLLDSVGLVTLIVDVEQQVEEQTGRSIVLADERAMSQKQSPFQTIGTLADYVMTLF</sequence>
<evidence type="ECO:0000313" key="1">
    <source>
        <dbReference type="EMBL" id="ABZ83331.1"/>
    </source>
</evidence>
<reference evidence="1 2" key="1">
    <citation type="journal article" date="2008" name="J. Bacteriol.">
        <title>The genome of Heliobacterium modesticaldum, a phototrophic representative of the Firmicutes containing the simplest photosynthetic apparatus.</title>
        <authorList>
            <person name="Sattley W.M."/>
            <person name="Madigan M.T."/>
            <person name="Swingley W.D."/>
            <person name="Cheung P.C."/>
            <person name="Clocksin K.M."/>
            <person name="Conrad A.L."/>
            <person name="Dejesa L.C."/>
            <person name="Honchak B.M."/>
            <person name="Jung D.O."/>
            <person name="Karbach L.E."/>
            <person name="Kurdoglu A."/>
            <person name="Lahiri S."/>
            <person name="Mastrian S.D."/>
            <person name="Page L.E."/>
            <person name="Taylor H.L."/>
            <person name="Wang Z.T."/>
            <person name="Raymond J."/>
            <person name="Chen M."/>
            <person name="Blankenship R.E."/>
            <person name="Touchman J.W."/>
        </authorList>
    </citation>
    <scope>NUCLEOTIDE SEQUENCE [LARGE SCALE GENOMIC DNA]</scope>
    <source>
        <strain evidence="2">ATCC 51547 / Ice1</strain>
    </source>
</reference>
<name>B0TH06_HELMI</name>
<dbReference type="Gene3D" id="1.10.1200.10">
    <property type="entry name" value="ACP-like"/>
    <property type="match status" value="1"/>
</dbReference>
<proteinExistence type="predicted"/>
<dbReference type="HOGENOM" id="CLU_170154_0_0_9"/>